<accession>A0A8H3ZKB5</accession>
<comment type="caution">
    <text evidence="1">The sequence shown here is derived from an EMBL/GenBank/DDBJ whole genome shotgun (WGS) entry which is preliminary data.</text>
</comment>
<evidence type="ECO:0000313" key="1">
    <source>
        <dbReference type="EMBL" id="KAF0316736.1"/>
    </source>
</evidence>
<dbReference type="AlphaFoldDB" id="A0A8H3ZKB5"/>
<dbReference type="EMBL" id="WOWK01000149">
    <property type="protein sequence ID" value="KAF0316736.1"/>
    <property type="molecule type" value="Genomic_DNA"/>
</dbReference>
<name>A0A8H3ZKB5_9PEZI</name>
<sequence length="58" mass="7018">MSHLNTLRKRHERLEEENEDLRELICYLCARPLEKAVDCDRRAIRSTYSSWFERATCC</sequence>
<reference evidence="1 2" key="1">
    <citation type="submission" date="2019-12" db="EMBL/GenBank/DDBJ databases">
        <title>A genome sequence resource for the geographically widespread anthracnose pathogen Colletotrichum asianum.</title>
        <authorList>
            <person name="Meng Y."/>
        </authorList>
    </citation>
    <scope>NUCLEOTIDE SEQUENCE [LARGE SCALE GENOMIC DNA]</scope>
    <source>
        <strain evidence="1 2">ICMP 18580</strain>
    </source>
</reference>
<dbReference type="Proteomes" id="UP000434172">
    <property type="component" value="Unassembled WGS sequence"/>
</dbReference>
<protein>
    <submittedName>
        <fullName evidence="1">Uncharacterized protein</fullName>
    </submittedName>
</protein>
<evidence type="ECO:0000313" key="2">
    <source>
        <dbReference type="Proteomes" id="UP000434172"/>
    </source>
</evidence>
<proteinExistence type="predicted"/>
<gene>
    <name evidence="1" type="ORF">GQ607_016002</name>
</gene>
<keyword evidence="2" id="KW-1185">Reference proteome</keyword>
<organism evidence="1 2">
    <name type="scientific">Colletotrichum asianum</name>
    <dbReference type="NCBI Taxonomy" id="702518"/>
    <lineage>
        <taxon>Eukaryota</taxon>
        <taxon>Fungi</taxon>
        <taxon>Dikarya</taxon>
        <taxon>Ascomycota</taxon>
        <taxon>Pezizomycotina</taxon>
        <taxon>Sordariomycetes</taxon>
        <taxon>Hypocreomycetidae</taxon>
        <taxon>Glomerellales</taxon>
        <taxon>Glomerellaceae</taxon>
        <taxon>Colletotrichum</taxon>
        <taxon>Colletotrichum gloeosporioides species complex</taxon>
    </lineage>
</organism>